<reference evidence="2" key="1">
    <citation type="submission" date="2020-02" db="EMBL/GenBank/DDBJ databases">
        <authorList>
            <person name="Meier V. D."/>
        </authorList>
    </citation>
    <scope>NUCLEOTIDE SEQUENCE</scope>
    <source>
        <strain evidence="2">AVDCRST_MAG54</strain>
    </source>
</reference>
<dbReference type="EMBL" id="CADCTH010000127">
    <property type="protein sequence ID" value="CAA9228855.1"/>
    <property type="molecule type" value="Genomic_DNA"/>
</dbReference>
<feature type="non-terminal residue" evidence="2">
    <location>
        <position position="1"/>
    </location>
</feature>
<protein>
    <submittedName>
        <fullName evidence="2">Uncharacterized protein</fullName>
    </submittedName>
</protein>
<sequence>VSRARGAPGWSRAPLAIARQSSSWATYMVTSGATPNSSNSGVSQMESDSM</sequence>
<evidence type="ECO:0000313" key="2">
    <source>
        <dbReference type="EMBL" id="CAA9228855.1"/>
    </source>
</evidence>
<feature type="non-terminal residue" evidence="2">
    <location>
        <position position="50"/>
    </location>
</feature>
<accession>A0A6J4HP39</accession>
<feature type="region of interest" description="Disordered" evidence="1">
    <location>
        <begin position="31"/>
        <end position="50"/>
    </location>
</feature>
<name>A0A6J4HP39_9PSEU</name>
<proteinExistence type="predicted"/>
<evidence type="ECO:0000256" key="1">
    <source>
        <dbReference type="SAM" id="MobiDB-lite"/>
    </source>
</evidence>
<organism evidence="2">
    <name type="scientific">uncultured Actinomycetospora sp</name>
    <dbReference type="NCBI Taxonomy" id="1135996"/>
    <lineage>
        <taxon>Bacteria</taxon>
        <taxon>Bacillati</taxon>
        <taxon>Actinomycetota</taxon>
        <taxon>Actinomycetes</taxon>
        <taxon>Pseudonocardiales</taxon>
        <taxon>Pseudonocardiaceae</taxon>
        <taxon>Actinomycetospora</taxon>
        <taxon>environmental samples</taxon>
    </lineage>
</organism>
<dbReference type="AlphaFoldDB" id="A0A6J4HP39"/>
<gene>
    <name evidence="2" type="ORF">AVDCRST_MAG54-923</name>
</gene>